<dbReference type="EMBL" id="ASPP01003834">
    <property type="protein sequence ID" value="ETO32912.1"/>
    <property type="molecule type" value="Genomic_DNA"/>
</dbReference>
<evidence type="ECO:0000256" key="2">
    <source>
        <dbReference type="SAM" id="Phobius"/>
    </source>
</evidence>
<feature type="transmembrane region" description="Helical" evidence="2">
    <location>
        <begin position="6"/>
        <end position="26"/>
    </location>
</feature>
<accession>X6P5N5</accession>
<keyword evidence="2" id="KW-0472">Membrane</keyword>
<dbReference type="SUPFAM" id="SSF53335">
    <property type="entry name" value="S-adenosyl-L-methionine-dependent methyltransferases"/>
    <property type="match status" value="1"/>
</dbReference>
<feature type="region of interest" description="Disordered" evidence="1">
    <location>
        <begin position="36"/>
        <end position="60"/>
    </location>
</feature>
<protein>
    <recommendedName>
        <fullName evidence="5">Methyltransferase</fullName>
    </recommendedName>
</protein>
<keyword evidence="4" id="KW-1185">Reference proteome</keyword>
<dbReference type="InterPro" id="IPR029063">
    <property type="entry name" value="SAM-dependent_MTases_sf"/>
</dbReference>
<organism evidence="3 4">
    <name type="scientific">Reticulomyxa filosa</name>
    <dbReference type="NCBI Taxonomy" id="46433"/>
    <lineage>
        <taxon>Eukaryota</taxon>
        <taxon>Sar</taxon>
        <taxon>Rhizaria</taxon>
        <taxon>Retaria</taxon>
        <taxon>Foraminifera</taxon>
        <taxon>Monothalamids</taxon>
        <taxon>Reticulomyxidae</taxon>
        <taxon>Reticulomyxa</taxon>
    </lineage>
</organism>
<feature type="compositionally biased region" description="Basic and acidic residues" evidence="1">
    <location>
        <begin position="36"/>
        <end position="55"/>
    </location>
</feature>
<comment type="caution">
    <text evidence="3">The sequence shown here is derived from an EMBL/GenBank/DDBJ whole genome shotgun (WGS) entry which is preliminary data.</text>
</comment>
<reference evidence="3 4" key="1">
    <citation type="journal article" date="2013" name="Curr. Biol.">
        <title>The Genome of the Foraminiferan Reticulomyxa filosa.</title>
        <authorList>
            <person name="Glockner G."/>
            <person name="Hulsmann N."/>
            <person name="Schleicher M."/>
            <person name="Noegel A.A."/>
            <person name="Eichinger L."/>
            <person name="Gallinger C."/>
            <person name="Pawlowski J."/>
            <person name="Sierra R."/>
            <person name="Euteneuer U."/>
            <person name="Pillet L."/>
            <person name="Moustafa A."/>
            <person name="Platzer M."/>
            <person name="Groth M."/>
            <person name="Szafranski K."/>
            <person name="Schliwa M."/>
        </authorList>
    </citation>
    <scope>NUCLEOTIDE SEQUENCE [LARGE SCALE GENOMIC DNA]</scope>
</reference>
<name>X6P5N5_RETFI</name>
<evidence type="ECO:0000313" key="3">
    <source>
        <dbReference type="EMBL" id="ETO32912.1"/>
    </source>
</evidence>
<sequence>MGLYNALKAVLTWILWLLQIGLAFFFKGTVNVSGERKIEEKEKAEPKNSKKEGKPRNPSKRSIHYVLESNVKNPNEGVTYWMEQKQLVDRLLNDPAFRSMSSSRHLKKEMTESYAQLSVIKQLLSEKESFENCIIFDICCGKGYFGVLGSHCMPTAHFVLCDKNAKMNLNVLTDNQKNIYFYA</sequence>
<dbReference type="Proteomes" id="UP000023152">
    <property type="component" value="Unassembled WGS sequence"/>
</dbReference>
<keyword evidence="2" id="KW-1133">Transmembrane helix</keyword>
<keyword evidence="2" id="KW-0812">Transmembrane</keyword>
<evidence type="ECO:0000256" key="1">
    <source>
        <dbReference type="SAM" id="MobiDB-lite"/>
    </source>
</evidence>
<proteinExistence type="predicted"/>
<evidence type="ECO:0000313" key="4">
    <source>
        <dbReference type="Proteomes" id="UP000023152"/>
    </source>
</evidence>
<dbReference type="AlphaFoldDB" id="X6P5N5"/>
<evidence type="ECO:0008006" key="5">
    <source>
        <dbReference type="Google" id="ProtNLM"/>
    </source>
</evidence>
<gene>
    <name evidence="3" type="ORF">RFI_04206</name>
</gene>